<dbReference type="Pfam" id="PF13545">
    <property type="entry name" value="HTH_Crp_2"/>
    <property type="match status" value="1"/>
</dbReference>
<keyword evidence="1" id="KW-0805">Transcription regulation</keyword>
<evidence type="ECO:0000256" key="1">
    <source>
        <dbReference type="ARBA" id="ARBA00023015"/>
    </source>
</evidence>
<proteinExistence type="predicted"/>
<accession>A0ABV1QP89</accession>
<gene>
    <name evidence="5" type="ORF">ABS772_14985</name>
</gene>
<dbReference type="CDD" id="cd00038">
    <property type="entry name" value="CAP_ED"/>
    <property type="match status" value="1"/>
</dbReference>
<dbReference type="SUPFAM" id="SSF46785">
    <property type="entry name" value="Winged helix' DNA-binding domain"/>
    <property type="match status" value="1"/>
</dbReference>
<sequence length="236" mass="25569">MSQPQQTAVRNRLLGALTPDAFAHLAPVLEAVPIGMTEVLIEANQPIAYASFIEDGLVSLISNTAEGRIEVGLVGYEGLIGVPLLLGTNRTPHVAMVQAGGRALRIGVSELRAAIDASPALRGVLGRYVQSLIVQVGQTVHANADLQLEARLARWILMMHDRLAKDELPVTHDFLSLMLGVRRPSVTTATHILEGVGMIQNRRGRIYVRDREKLLDLAGDAYGLAEAEYERLLAEA</sequence>
<dbReference type="Gene3D" id="1.10.10.10">
    <property type="entry name" value="Winged helix-like DNA-binding domain superfamily/Winged helix DNA-binding domain"/>
    <property type="match status" value="1"/>
</dbReference>
<evidence type="ECO:0000313" key="6">
    <source>
        <dbReference type="Proteomes" id="UP001480955"/>
    </source>
</evidence>
<dbReference type="EMBL" id="JBELQE010000084">
    <property type="protein sequence ID" value="MER2251222.1"/>
    <property type="molecule type" value="Genomic_DNA"/>
</dbReference>
<keyword evidence="2" id="KW-0238">DNA-binding</keyword>
<evidence type="ECO:0000313" key="5">
    <source>
        <dbReference type="EMBL" id="MER2251222.1"/>
    </source>
</evidence>
<dbReference type="InterPro" id="IPR036388">
    <property type="entry name" value="WH-like_DNA-bd_sf"/>
</dbReference>
<dbReference type="InterPro" id="IPR036390">
    <property type="entry name" value="WH_DNA-bd_sf"/>
</dbReference>
<dbReference type="InterPro" id="IPR014710">
    <property type="entry name" value="RmlC-like_jellyroll"/>
</dbReference>
<dbReference type="PROSITE" id="PS50042">
    <property type="entry name" value="CNMP_BINDING_3"/>
    <property type="match status" value="1"/>
</dbReference>
<dbReference type="RefSeq" id="WP_350395654.1">
    <property type="nucleotide sequence ID" value="NZ_JBELQE010000084.1"/>
</dbReference>
<keyword evidence="3" id="KW-0804">Transcription</keyword>
<organism evidence="5 6">
    <name type="scientific">Methylorubrum podarium</name>
    <dbReference type="NCBI Taxonomy" id="200476"/>
    <lineage>
        <taxon>Bacteria</taxon>
        <taxon>Pseudomonadati</taxon>
        <taxon>Pseudomonadota</taxon>
        <taxon>Alphaproteobacteria</taxon>
        <taxon>Hyphomicrobiales</taxon>
        <taxon>Methylobacteriaceae</taxon>
        <taxon>Methylorubrum</taxon>
    </lineage>
</organism>
<dbReference type="InterPro" id="IPR012318">
    <property type="entry name" value="HTH_CRP"/>
</dbReference>
<evidence type="ECO:0000256" key="2">
    <source>
        <dbReference type="ARBA" id="ARBA00023125"/>
    </source>
</evidence>
<name>A0ABV1QP89_9HYPH</name>
<feature type="domain" description="Cyclic nucleotide-binding" evidence="4">
    <location>
        <begin position="13"/>
        <end position="99"/>
    </location>
</feature>
<comment type="caution">
    <text evidence="5">The sequence shown here is derived from an EMBL/GenBank/DDBJ whole genome shotgun (WGS) entry which is preliminary data.</text>
</comment>
<dbReference type="Proteomes" id="UP001480955">
    <property type="component" value="Unassembled WGS sequence"/>
</dbReference>
<dbReference type="InterPro" id="IPR018490">
    <property type="entry name" value="cNMP-bd_dom_sf"/>
</dbReference>
<dbReference type="SUPFAM" id="SSF51206">
    <property type="entry name" value="cAMP-binding domain-like"/>
    <property type="match status" value="1"/>
</dbReference>
<dbReference type="InterPro" id="IPR000595">
    <property type="entry name" value="cNMP-bd_dom"/>
</dbReference>
<evidence type="ECO:0000259" key="4">
    <source>
        <dbReference type="PROSITE" id="PS50042"/>
    </source>
</evidence>
<protein>
    <submittedName>
        <fullName evidence="5">Crp/Fnr family transcriptional regulator</fullName>
    </submittedName>
</protein>
<dbReference type="Gene3D" id="2.60.120.10">
    <property type="entry name" value="Jelly Rolls"/>
    <property type="match status" value="1"/>
</dbReference>
<reference evidence="5 6" key="1">
    <citation type="submission" date="2024-06" db="EMBL/GenBank/DDBJ databases">
        <authorList>
            <person name="Campbell A.G."/>
        </authorList>
    </citation>
    <scope>NUCLEOTIDE SEQUENCE [LARGE SCALE GENOMIC DNA]</scope>
    <source>
        <strain evidence="5 6">EM12</strain>
    </source>
</reference>
<keyword evidence="6" id="KW-1185">Reference proteome</keyword>
<evidence type="ECO:0000256" key="3">
    <source>
        <dbReference type="ARBA" id="ARBA00023163"/>
    </source>
</evidence>